<dbReference type="Proteomes" id="UP000018769">
    <property type="component" value="Chromosome I"/>
</dbReference>
<evidence type="ECO:0000313" key="3">
    <source>
        <dbReference type="EMBL" id="CDK30718.1"/>
    </source>
</evidence>
<sequence length="513" mass="58326">MQIKRETIVGTFVLISLSAFLYMSYKIGFLKVNKGSYVSYYIDFKNVSGLTKKADVRIAGVKVGWVDSFKLSDNGSDVITKVMILKNYKLGYDAQAYIRQDGLLSIKFIDIVPGNSLTRSLEEGEVFNKNLTQPQLSLEDLFISFNKVAEDISQATNSLKMIITDKENISQIRDTIKNVANATKAFKSISDKVQETVNQNKEKVIDIIDNLDKATTDVPEIIDTVKEVLPQLSQDTTTLVSKISQKTDMFLNKFEHTSNSIQKAANLITDLGYKLTQHPILTKIITNEKEPIINNFNEIISGARTCVEGFSNITLGVDNYYQAFFCPDGHKNFEALLNFWFHPNDYFYLLTGTTFSKDGLAKQRKVNLYQNPQNGCLINLDPNDNSIKNCYKLSKRKLNTFLFNIQTGGYFYNYFGLRIGLFRSTPGLALDFYIPIFKDRIRLVSTFEVFDLTGKNHFIKDTNKPQLRFMNRLFISPNFYISFGANDFASKPNTSGFIGLGIDFGDTFFRSKY</sequence>
<feature type="domain" description="Mce/MlaD" evidence="2">
    <location>
        <begin position="37"/>
        <end position="114"/>
    </location>
</feature>
<dbReference type="InterPro" id="IPR052336">
    <property type="entry name" value="MlaD_Phospholipid_Transporter"/>
</dbReference>
<name>V6DIG3_9BACT</name>
<evidence type="ECO:0000256" key="1">
    <source>
        <dbReference type="SAM" id="Phobius"/>
    </source>
</evidence>
<dbReference type="InterPro" id="IPR003399">
    <property type="entry name" value="Mce/MlaD"/>
</dbReference>
<organism evidence="3 4">
    <name type="scientific">Candidatus Babela massiliensis</name>
    <dbReference type="NCBI Taxonomy" id="673862"/>
    <lineage>
        <taxon>Bacteria</taxon>
        <taxon>Candidatus Babelota</taxon>
        <taxon>Candidatus Babeliae</taxon>
        <taxon>Candidatus Babeliales</taxon>
        <taxon>Candidatus Babeliaceae</taxon>
        <taxon>Candidatus Babela</taxon>
    </lineage>
</organism>
<evidence type="ECO:0000259" key="2">
    <source>
        <dbReference type="Pfam" id="PF02470"/>
    </source>
</evidence>
<dbReference type="OrthoDB" id="9788420at2"/>
<feature type="transmembrane region" description="Helical" evidence="1">
    <location>
        <begin position="7"/>
        <end position="25"/>
    </location>
</feature>
<reference evidence="3 4" key="1">
    <citation type="journal article" date="2015" name="Biol. Direct">
        <title>Babela massiliensis, a representative of a widespread bacterial phylum with unusual adaptations to parasitism in amoebae.</title>
        <authorList>
            <person name="Pagnier I."/>
            <person name="Yutin N."/>
            <person name="Croce O."/>
            <person name="Makarova K.S."/>
            <person name="Wolf Y.I."/>
            <person name="Benamar S."/>
            <person name="Raoult D."/>
            <person name="Koonin E.V."/>
            <person name="La Scola B."/>
        </authorList>
    </citation>
    <scope>NUCLEOTIDE SEQUENCE [LARGE SCALE GENOMIC DNA]</scope>
    <source>
        <strain evidence="4">BABL1</strain>
    </source>
</reference>
<proteinExistence type="predicted"/>
<dbReference type="PANTHER" id="PTHR33371:SF4">
    <property type="entry name" value="INTERMEMBRANE PHOSPHOLIPID TRANSPORT SYSTEM BINDING PROTEIN MLAD"/>
    <property type="match status" value="1"/>
</dbReference>
<dbReference type="SUPFAM" id="SSF58104">
    <property type="entry name" value="Methyl-accepting chemotaxis protein (MCP) signaling domain"/>
    <property type="match status" value="1"/>
</dbReference>
<dbReference type="PANTHER" id="PTHR33371">
    <property type="entry name" value="INTERMEMBRANE PHOSPHOLIPID TRANSPORT SYSTEM BINDING PROTEIN MLAD-RELATED"/>
    <property type="match status" value="1"/>
</dbReference>
<dbReference type="HOGENOM" id="CLU_034188_0_0_7"/>
<dbReference type="AlphaFoldDB" id="V6DIG3"/>
<accession>V6DIG3</accession>
<gene>
    <name evidence="3" type="ORF">BABL1_gene_297</name>
</gene>
<protein>
    <submittedName>
        <fullName evidence="3">ABC-type transport system involved in resistance to organic solvents periplasmic component</fullName>
    </submittedName>
</protein>
<dbReference type="Pfam" id="PF02470">
    <property type="entry name" value="MlaD"/>
    <property type="match status" value="1"/>
</dbReference>
<dbReference type="RefSeq" id="WP_023792302.1">
    <property type="nucleotide sequence ID" value="NC_023003.1"/>
</dbReference>
<keyword evidence="4" id="KW-1185">Reference proteome</keyword>
<keyword evidence="1" id="KW-0472">Membrane</keyword>
<dbReference type="STRING" id="673862.BABL1_gene_297"/>
<dbReference type="eggNOG" id="COG1463">
    <property type="taxonomic scope" value="Bacteria"/>
</dbReference>
<keyword evidence="1" id="KW-1133">Transmembrane helix</keyword>
<dbReference type="KEGG" id="dpb:BABL1_gene_297"/>
<evidence type="ECO:0000313" key="4">
    <source>
        <dbReference type="Proteomes" id="UP000018769"/>
    </source>
</evidence>
<dbReference type="EMBL" id="HG793133">
    <property type="protein sequence ID" value="CDK30718.1"/>
    <property type="molecule type" value="Genomic_DNA"/>
</dbReference>
<keyword evidence="1" id="KW-0812">Transmembrane</keyword>